<dbReference type="EMBL" id="LMZQ01000007">
    <property type="protein sequence ID" value="KRT15761.1"/>
    <property type="molecule type" value="Genomic_DNA"/>
</dbReference>
<dbReference type="Proteomes" id="UP000051950">
    <property type="component" value="Unassembled WGS sequence"/>
</dbReference>
<dbReference type="SUPFAM" id="SSF49373">
    <property type="entry name" value="Invasin/intimin cell-adhesion fragments"/>
    <property type="match status" value="1"/>
</dbReference>
<dbReference type="InterPro" id="IPR008964">
    <property type="entry name" value="Invasin/intimin_cell_adhesion"/>
</dbReference>
<evidence type="ECO:0000313" key="3">
    <source>
        <dbReference type="EMBL" id="KRT15761.1"/>
    </source>
</evidence>
<feature type="domain" description="Ig-like" evidence="2">
    <location>
        <begin position="465"/>
        <end position="544"/>
    </location>
</feature>
<feature type="domain" description="BIG2" evidence="1">
    <location>
        <begin position="562"/>
        <end position="606"/>
    </location>
</feature>
<feature type="domain" description="Ig-like" evidence="2">
    <location>
        <begin position="379"/>
        <end position="458"/>
    </location>
</feature>
<gene>
    <name evidence="3" type="ORF">ASU31_12300</name>
</gene>
<comment type="caution">
    <text evidence="3">The sequence shown here is derived from an EMBL/GenBank/DDBJ whole genome shotgun (WGS) entry which is preliminary data.</text>
</comment>
<evidence type="ECO:0008006" key="5">
    <source>
        <dbReference type="Google" id="ProtNLM"/>
    </source>
</evidence>
<reference evidence="3 4" key="1">
    <citation type="submission" date="2015-11" db="EMBL/GenBank/DDBJ databases">
        <title>Sequence of Pedobacter ginsenosidimutans.</title>
        <authorList>
            <person name="Carson E."/>
            <person name="Keyser V."/>
            <person name="Newman J."/>
            <person name="Miller J."/>
        </authorList>
    </citation>
    <scope>NUCLEOTIDE SEQUENCE [LARGE SCALE GENOMIC DNA]</scope>
    <source>
        <strain evidence="3 4">KACC 14530</strain>
    </source>
</reference>
<protein>
    <recommendedName>
        <fullName evidence="5">Ig-like domain-containing protein</fullName>
    </recommendedName>
</protein>
<dbReference type="AlphaFoldDB" id="A0A0T5VPJ1"/>
<dbReference type="InterPro" id="IPR003343">
    <property type="entry name" value="Big_2"/>
</dbReference>
<evidence type="ECO:0000259" key="2">
    <source>
        <dbReference type="Pfam" id="PF19081"/>
    </source>
</evidence>
<sequence length="725" mass="76464">MPTYLRAQVVAQCENTKRTYADFQGSIQYGFKVLGGSLIMGTISDAGNAVNGQVKDASTLGVGLGLAGLASSTQFLQFNAAGGSPRSIPANTPVTIKISLPTEVLSVLSGVEIGTFTGLHTVAADWPLLGLLGPGHDAGYEATTVPIYNATNIAGVISGSGEVEITLTPNQIYNGIYVKVSGNLLSVALSTKLFHAYIMETTTDKIDCDEVIDVLSGVQPTVIGGVLNATGKVTDPFNSIDNDKDSYALMDVGVSVLNKIYLTAIFNKPSQPKDSVSIIIGKPGGGLLNLSLLTGFIIQPYLNGVKAGNAFDNTGTFLNLRLFPGSTDKYVLTFPITDVYDRLEITTGGLAGVLGSLQIYDIKRKLAKPRTLIDPIAEDARAICQGETTTFSVNNPQACTEYKWYDAETGGNLLHTGENYTPPSSLLAGDYSYYVQGSRTYCVTGVSERLRVKLKVNPLPPLDVPGTTICSGTTAILTISNSDITQYTYNWYAASNGVTPFNTGATYTTPALTANTTYYVEAINTLTGCKNIGGRKAVLVNVKPIAVVNPIIGVNTMCAGTTTTLTNDNPSGIWSSSNATIATIDATGNVTAVAAGSVVISYTVADDATYCGKKVDFNLTVNPQPNLTLGPDLGICEGLATTKIPYANPVFNPISYSITWISGPISNVLNQTLPANEITINVPSNTPVAVYQGVLTIKNANGCERAIPFSFRVKLVPHKPIVSIN</sequence>
<dbReference type="RefSeq" id="WP_057932593.1">
    <property type="nucleotide sequence ID" value="NZ_LMZQ01000007.1"/>
</dbReference>
<dbReference type="Pfam" id="PF02368">
    <property type="entry name" value="Big_2"/>
    <property type="match status" value="1"/>
</dbReference>
<proteinExistence type="predicted"/>
<dbReference type="InterPro" id="IPR044023">
    <property type="entry name" value="Ig_7"/>
</dbReference>
<name>A0A0T5VPJ1_9SPHI</name>
<keyword evidence="4" id="KW-1185">Reference proteome</keyword>
<organism evidence="3 4">
    <name type="scientific">Pedobacter ginsenosidimutans</name>
    <dbReference type="NCBI Taxonomy" id="687842"/>
    <lineage>
        <taxon>Bacteria</taxon>
        <taxon>Pseudomonadati</taxon>
        <taxon>Bacteroidota</taxon>
        <taxon>Sphingobacteriia</taxon>
        <taxon>Sphingobacteriales</taxon>
        <taxon>Sphingobacteriaceae</taxon>
        <taxon>Pedobacter</taxon>
    </lineage>
</organism>
<dbReference type="OrthoDB" id="634921at2"/>
<dbReference type="Gene3D" id="2.60.40.1080">
    <property type="match status" value="1"/>
</dbReference>
<accession>A0A0T5VPJ1</accession>
<dbReference type="Pfam" id="PF19081">
    <property type="entry name" value="Ig_7"/>
    <property type="match status" value="2"/>
</dbReference>
<evidence type="ECO:0000313" key="4">
    <source>
        <dbReference type="Proteomes" id="UP000051950"/>
    </source>
</evidence>
<evidence type="ECO:0000259" key="1">
    <source>
        <dbReference type="Pfam" id="PF02368"/>
    </source>
</evidence>
<dbReference type="STRING" id="687842.ASU31_12300"/>